<organism evidence="3 4">
    <name type="scientific">Metallosphaera yellowstonensis MK1</name>
    <dbReference type="NCBI Taxonomy" id="671065"/>
    <lineage>
        <taxon>Archaea</taxon>
        <taxon>Thermoproteota</taxon>
        <taxon>Thermoprotei</taxon>
        <taxon>Sulfolobales</taxon>
        <taxon>Sulfolobaceae</taxon>
        <taxon>Metallosphaera</taxon>
    </lineage>
</organism>
<feature type="domain" description="DUF1616" evidence="2">
    <location>
        <begin position="71"/>
        <end position="204"/>
    </location>
</feature>
<keyword evidence="4" id="KW-1185">Reference proteome</keyword>
<dbReference type="InterPro" id="IPR011674">
    <property type="entry name" value="DUF1616"/>
</dbReference>
<evidence type="ECO:0000256" key="1">
    <source>
        <dbReference type="SAM" id="Phobius"/>
    </source>
</evidence>
<dbReference type="Pfam" id="PF07760">
    <property type="entry name" value="DUF1616"/>
    <property type="match status" value="1"/>
</dbReference>
<name>H2C0I1_9CREN</name>
<keyword evidence="1" id="KW-0812">Transmembrane</keyword>
<feature type="transmembrane region" description="Helical" evidence="1">
    <location>
        <begin position="29"/>
        <end position="59"/>
    </location>
</feature>
<dbReference type="EMBL" id="JH597755">
    <property type="protein sequence ID" value="EHP71243.1"/>
    <property type="molecule type" value="Genomic_DNA"/>
</dbReference>
<gene>
    <name evidence="3" type="ORF">MetMK1DRAFT_00000520</name>
</gene>
<proteinExistence type="predicted"/>
<keyword evidence="1" id="KW-0472">Membrane</keyword>
<dbReference type="STRING" id="671065.MetMK1DRAFT_00000520"/>
<evidence type="ECO:0000313" key="4">
    <source>
        <dbReference type="Proteomes" id="UP000003980"/>
    </source>
</evidence>
<keyword evidence="1" id="KW-1133">Transmembrane helix</keyword>
<reference evidence="3 4" key="1">
    <citation type="submission" date="2012-01" db="EMBL/GenBank/DDBJ databases">
        <title>Improved High-Quality Draft sequence of Metallosphaera yellowstonensis MK1.</title>
        <authorList>
            <consortium name="US DOE Joint Genome Institute"/>
            <person name="Lucas S."/>
            <person name="Han J."/>
            <person name="Cheng J.-F."/>
            <person name="Goodwin L."/>
            <person name="Pitluck S."/>
            <person name="Peters L."/>
            <person name="Teshima H."/>
            <person name="Detter J.C."/>
            <person name="Han C."/>
            <person name="Tapia R."/>
            <person name="Land M."/>
            <person name="Hauser L."/>
            <person name="Kyrpides N."/>
            <person name="Kozubal M."/>
            <person name="Macur R.E."/>
            <person name="Jay Z."/>
            <person name="Inskeep W."/>
            <person name="Woyke T."/>
        </authorList>
    </citation>
    <scope>NUCLEOTIDE SEQUENCE [LARGE SCALE GENOMIC DNA]</scope>
    <source>
        <strain evidence="3 4">MK1</strain>
    </source>
</reference>
<dbReference type="HOGENOM" id="CLU_1253638_0_0_2"/>
<dbReference type="AlphaFoldDB" id="H2C0I1"/>
<feature type="transmembrane region" description="Helical" evidence="1">
    <location>
        <begin position="80"/>
        <end position="103"/>
    </location>
</feature>
<sequence>MQAYNISQFIATYNKIYTDYVRQMGIDSVLIYLVVLGIPISIFLILYFFSPILVKYYNLIWYSFNRKARITRQRNKESEGFSTGIVVGLLILLLFSVFGYIFINSLGGEHFTDMLMLNSQGTIGKYPNYVQIYQNNSVYLVIQNHEGRPMLYQLEVIVNNGTSNSTLDTLYFIIMNGHSLTIPVNYTFYSAGTYKVMFLLYSYDPHSGKFVYDNVFTQIPVSVET</sequence>
<dbReference type="eggNOG" id="arCOG02884">
    <property type="taxonomic scope" value="Archaea"/>
</dbReference>
<accession>H2C0I1</accession>
<evidence type="ECO:0000313" key="3">
    <source>
        <dbReference type="EMBL" id="EHP71243.1"/>
    </source>
</evidence>
<dbReference type="Proteomes" id="UP000003980">
    <property type="component" value="Unassembled WGS sequence"/>
</dbReference>
<protein>
    <recommendedName>
        <fullName evidence="2">DUF1616 domain-containing protein</fullName>
    </recommendedName>
</protein>
<evidence type="ECO:0000259" key="2">
    <source>
        <dbReference type="Pfam" id="PF07760"/>
    </source>
</evidence>